<dbReference type="Proteomes" id="UP000006281">
    <property type="component" value="Chromosome"/>
</dbReference>
<protein>
    <recommendedName>
        <fullName evidence="2">DUF397 domain-containing protein</fullName>
    </recommendedName>
</protein>
<dbReference type="InterPro" id="IPR007278">
    <property type="entry name" value="DUF397"/>
</dbReference>
<evidence type="ECO:0000313" key="3">
    <source>
        <dbReference type="EMBL" id="CCH30436.1"/>
    </source>
</evidence>
<evidence type="ECO:0000259" key="2">
    <source>
        <dbReference type="Pfam" id="PF04149"/>
    </source>
</evidence>
<accession>K0JWK4</accession>
<evidence type="ECO:0000313" key="4">
    <source>
        <dbReference type="Proteomes" id="UP000006281"/>
    </source>
</evidence>
<dbReference type="BioCyc" id="SESP1179773:BN6_RS15235-MONOMER"/>
<gene>
    <name evidence="3" type="ordered locus">BN6_31310</name>
</gene>
<dbReference type="EMBL" id="HE804045">
    <property type="protein sequence ID" value="CCH30436.1"/>
    <property type="molecule type" value="Genomic_DNA"/>
</dbReference>
<dbReference type="HOGENOM" id="CLU_131550_2_1_11"/>
<organism evidence="3 4">
    <name type="scientific">Saccharothrix espanaensis (strain ATCC 51144 / DSM 44229 / JCM 9112 / NBRC 15066 / NRRL 15764)</name>
    <dbReference type="NCBI Taxonomy" id="1179773"/>
    <lineage>
        <taxon>Bacteria</taxon>
        <taxon>Bacillati</taxon>
        <taxon>Actinomycetota</taxon>
        <taxon>Actinomycetes</taxon>
        <taxon>Pseudonocardiales</taxon>
        <taxon>Pseudonocardiaceae</taxon>
        <taxon>Saccharothrix</taxon>
    </lineage>
</organism>
<dbReference type="KEGG" id="sesp:BN6_31310"/>
<feature type="domain" description="DUF397" evidence="2">
    <location>
        <begin position="9"/>
        <end position="61"/>
    </location>
</feature>
<dbReference type="STRING" id="1179773.BN6_31310"/>
<dbReference type="AlphaFoldDB" id="K0JWK4"/>
<name>K0JWK4_SACES</name>
<feature type="region of interest" description="Disordered" evidence="1">
    <location>
        <begin position="1"/>
        <end position="22"/>
    </location>
</feature>
<evidence type="ECO:0000256" key="1">
    <source>
        <dbReference type="SAM" id="MobiDB-lite"/>
    </source>
</evidence>
<sequence length="62" mass="6604">MANRFGEPQWRKSSRSQNGASNCVEIADLPRAAAVRDSKNPGGPVLVFAPAAFAGFLESLKD</sequence>
<dbReference type="RefSeq" id="WP_015100548.1">
    <property type="nucleotide sequence ID" value="NC_019673.1"/>
</dbReference>
<keyword evidence="4" id="KW-1185">Reference proteome</keyword>
<proteinExistence type="predicted"/>
<reference evidence="3 4" key="1">
    <citation type="journal article" date="2012" name="BMC Genomics">
        <title>Complete genome sequence of Saccharothrix espanaensis DSM 44229T and comparison to the other completely sequenced Pseudonocardiaceae.</title>
        <authorList>
            <person name="Strobel T."/>
            <person name="Al-Dilaimi A."/>
            <person name="Blom J."/>
            <person name="Gessner A."/>
            <person name="Kalinowski J."/>
            <person name="Luzhetska M."/>
            <person name="Puhler A."/>
            <person name="Szczepanowski R."/>
            <person name="Bechthold A."/>
            <person name="Ruckert C."/>
        </authorList>
    </citation>
    <scope>NUCLEOTIDE SEQUENCE [LARGE SCALE GENOMIC DNA]</scope>
    <source>
        <strain evidence="4">ATCC 51144 / DSM 44229 / JCM 9112 / NBRC 15066 / NRRL 15764</strain>
    </source>
</reference>
<dbReference type="Pfam" id="PF04149">
    <property type="entry name" value="DUF397"/>
    <property type="match status" value="1"/>
</dbReference>
<dbReference type="PATRIC" id="fig|1179773.3.peg.3130"/>
<dbReference type="OrthoDB" id="3430276at2"/>
<dbReference type="eggNOG" id="ENOG50329QF">
    <property type="taxonomic scope" value="Bacteria"/>
</dbReference>